<dbReference type="PANTHER" id="PTHR38686">
    <property type="entry name" value="APOLIPOPROTEIN N-ACYLTRANSFERASE"/>
    <property type="match status" value="1"/>
</dbReference>
<organism evidence="10 11">
    <name type="scientific">Nonomuraea glycinis</name>
    <dbReference type="NCBI Taxonomy" id="2047744"/>
    <lineage>
        <taxon>Bacteria</taxon>
        <taxon>Bacillati</taxon>
        <taxon>Actinomycetota</taxon>
        <taxon>Actinomycetes</taxon>
        <taxon>Streptosporangiales</taxon>
        <taxon>Streptosporangiaceae</taxon>
        <taxon>Nonomuraea</taxon>
    </lineage>
</organism>
<name>A0A918A7Z3_9ACTN</name>
<comment type="caution">
    <text evidence="10">The sequence shown here is derived from an EMBL/GenBank/DDBJ whole genome shotgun (WGS) entry which is preliminary data.</text>
</comment>
<dbReference type="Gene3D" id="3.60.110.10">
    <property type="entry name" value="Carbon-nitrogen hydrolase"/>
    <property type="match status" value="1"/>
</dbReference>
<sequence length="510" mass="54171">MNTDTVAPQSVTATGPAVPGGDRWRWAWLAAGAVLWLFAARGRFDIALAAWLSPLFLLRFTRTSPAATGLLLVWLASVLASVFWLVETAVPMTPFVVVGIIALGTLTVVPYVVDRLVTPGAGTVVGLLLFPAALAACEFAMTLISPFGTAFGVPAGTQHGTLELLQVVGLTGPYGVGFLLGLFATVANHFWANPRRAGAVLGSFAAVLLVLLLAGGARLAFFAPDGDRVRVAGISPDTSITRELKGVIGENVTQQEVAGQDQAAVRAAFDKVNANMLTRSREAGQAGAKIVMWSEQAANVLAADLPAFLGQVAATARESRIYLQAAVNLYLPEAPYAANRAYLFDPEGKQVWVYNKAHPVPGLEFYPGGDGVVPVAETPYGRLATVICFDADFPELLRVDADIMMVPARDWPEVGAMHSQNAQLRAVENGYAMIRQAEFGVSGAFDQQGRTLAAHDYAGADRHIVYSDVPTGGAWTAYRVIGDTFAWLCMAGTVVAIGLAVRDRRSRRSS</sequence>
<accession>A0A918A7Z3</accession>
<reference evidence="10" key="1">
    <citation type="journal article" date="2014" name="Int. J. Syst. Evol. Microbiol.">
        <title>Complete genome sequence of Corynebacterium casei LMG S-19264T (=DSM 44701T), isolated from a smear-ripened cheese.</title>
        <authorList>
            <consortium name="US DOE Joint Genome Institute (JGI-PGF)"/>
            <person name="Walter F."/>
            <person name="Albersmeier A."/>
            <person name="Kalinowski J."/>
            <person name="Ruckert C."/>
        </authorList>
    </citation>
    <scope>NUCLEOTIDE SEQUENCE</scope>
    <source>
        <strain evidence="10">CGMCC 4.7430</strain>
    </source>
</reference>
<evidence type="ECO:0000259" key="9">
    <source>
        <dbReference type="PROSITE" id="PS50263"/>
    </source>
</evidence>
<dbReference type="RefSeq" id="WP_189141397.1">
    <property type="nucleotide sequence ID" value="NZ_BMNK01000009.1"/>
</dbReference>
<feature type="transmembrane region" description="Helical" evidence="8">
    <location>
        <begin position="164"/>
        <end position="187"/>
    </location>
</feature>
<keyword evidence="3" id="KW-0808">Transferase</keyword>
<dbReference type="PROSITE" id="PS50263">
    <property type="entry name" value="CN_HYDROLASE"/>
    <property type="match status" value="1"/>
</dbReference>
<dbReference type="GO" id="GO:0016410">
    <property type="term" value="F:N-acyltransferase activity"/>
    <property type="evidence" value="ECO:0007669"/>
    <property type="project" value="InterPro"/>
</dbReference>
<dbReference type="InterPro" id="IPR004563">
    <property type="entry name" value="Apolipo_AcylTrfase"/>
</dbReference>
<keyword evidence="11" id="KW-1185">Reference proteome</keyword>
<dbReference type="InterPro" id="IPR036526">
    <property type="entry name" value="C-N_Hydrolase_sf"/>
</dbReference>
<keyword evidence="6 8" id="KW-0472">Membrane</keyword>
<feature type="transmembrane region" description="Helical" evidence="8">
    <location>
        <begin position="199"/>
        <end position="221"/>
    </location>
</feature>
<keyword evidence="4 8" id="KW-0812">Transmembrane</keyword>
<evidence type="ECO:0000256" key="7">
    <source>
        <dbReference type="ARBA" id="ARBA00023315"/>
    </source>
</evidence>
<evidence type="ECO:0000256" key="4">
    <source>
        <dbReference type="ARBA" id="ARBA00022692"/>
    </source>
</evidence>
<keyword evidence="5 8" id="KW-1133">Transmembrane helix</keyword>
<protein>
    <submittedName>
        <fullName evidence="10">Apolipoprotein N-acyltransferase</fullName>
    </submittedName>
</protein>
<feature type="transmembrane region" description="Helical" evidence="8">
    <location>
        <begin position="484"/>
        <end position="501"/>
    </location>
</feature>
<keyword evidence="7" id="KW-0012">Acyltransferase</keyword>
<feature type="transmembrane region" description="Helical" evidence="8">
    <location>
        <begin position="26"/>
        <end position="44"/>
    </location>
</feature>
<dbReference type="Pfam" id="PF00795">
    <property type="entry name" value="CN_hydrolase"/>
    <property type="match status" value="1"/>
</dbReference>
<dbReference type="GO" id="GO:0042158">
    <property type="term" value="P:lipoprotein biosynthetic process"/>
    <property type="evidence" value="ECO:0007669"/>
    <property type="project" value="InterPro"/>
</dbReference>
<evidence type="ECO:0000256" key="2">
    <source>
        <dbReference type="ARBA" id="ARBA00022475"/>
    </source>
</evidence>
<feature type="transmembrane region" description="Helical" evidence="8">
    <location>
        <begin position="125"/>
        <end position="144"/>
    </location>
</feature>
<gene>
    <name evidence="10" type="primary">lnt</name>
    <name evidence="10" type="ORF">GCM10012278_52860</name>
</gene>
<dbReference type="InterPro" id="IPR003010">
    <property type="entry name" value="C-N_Hydrolase"/>
</dbReference>
<evidence type="ECO:0000256" key="5">
    <source>
        <dbReference type="ARBA" id="ARBA00022989"/>
    </source>
</evidence>
<feature type="transmembrane region" description="Helical" evidence="8">
    <location>
        <begin position="65"/>
        <end position="86"/>
    </location>
</feature>
<dbReference type="AlphaFoldDB" id="A0A918A7Z3"/>
<keyword evidence="2" id="KW-1003">Cell membrane</keyword>
<feature type="transmembrane region" description="Helical" evidence="8">
    <location>
        <begin position="92"/>
        <end position="113"/>
    </location>
</feature>
<dbReference type="PANTHER" id="PTHR38686:SF1">
    <property type="entry name" value="APOLIPOPROTEIN N-ACYLTRANSFERASE"/>
    <property type="match status" value="1"/>
</dbReference>
<reference evidence="10" key="2">
    <citation type="submission" date="2020-09" db="EMBL/GenBank/DDBJ databases">
        <authorList>
            <person name="Sun Q."/>
            <person name="Zhou Y."/>
        </authorList>
    </citation>
    <scope>NUCLEOTIDE SEQUENCE</scope>
    <source>
        <strain evidence="10">CGMCC 4.7430</strain>
    </source>
</reference>
<evidence type="ECO:0000256" key="1">
    <source>
        <dbReference type="ARBA" id="ARBA00004651"/>
    </source>
</evidence>
<evidence type="ECO:0000256" key="8">
    <source>
        <dbReference type="SAM" id="Phobius"/>
    </source>
</evidence>
<dbReference type="SUPFAM" id="SSF56317">
    <property type="entry name" value="Carbon-nitrogen hydrolase"/>
    <property type="match status" value="1"/>
</dbReference>
<evidence type="ECO:0000256" key="3">
    <source>
        <dbReference type="ARBA" id="ARBA00022679"/>
    </source>
</evidence>
<dbReference type="EMBL" id="BMNK01000009">
    <property type="protein sequence ID" value="GGP10993.1"/>
    <property type="molecule type" value="Genomic_DNA"/>
</dbReference>
<proteinExistence type="predicted"/>
<evidence type="ECO:0000313" key="10">
    <source>
        <dbReference type="EMBL" id="GGP10993.1"/>
    </source>
</evidence>
<dbReference type="Proteomes" id="UP000660745">
    <property type="component" value="Unassembled WGS sequence"/>
</dbReference>
<comment type="subcellular location">
    <subcellularLocation>
        <location evidence="1">Cell membrane</location>
        <topology evidence="1">Multi-pass membrane protein</topology>
    </subcellularLocation>
</comment>
<evidence type="ECO:0000256" key="6">
    <source>
        <dbReference type="ARBA" id="ARBA00023136"/>
    </source>
</evidence>
<feature type="domain" description="CN hydrolase" evidence="9">
    <location>
        <begin position="254"/>
        <end position="471"/>
    </location>
</feature>
<evidence type="ECO:0000313" key="11">
    <source>
        <dbReference type="Proteomes" id="UP000660745"/>
    </source>
</evidence>
<dbReference type="GO" id="GO:0005886">
    <property type="term" value="C:plasma membrane"/>
    <property type="evidence" value="ECO:0007669"/>
    <property type="project" value="UniProtKB-SubCell"/>
</dbReference>